<keyword evidence="1" id="KW-0812">Transmembrane</keyword>
<sequence length="101" mass="11190">MNIPPELIAGAVYFCSVFAKAMQQRNVAFMNYKLVFPISYVLAIADITVWSMVAVAAVDAATNDTIFAMWFMAFCIGTGGSCGATAAMYLHHRFFTKKRFQ</sequence>
<protein>
    <submittedName>
        <fullName evidence="2">Uncharacterized protein</fullName>
    </submittedName>
</protein>
<feature type="transmembrane region" description="Helical" evidence="1">
    <location>
        <begin position="34"/>
        <end position="55"/>
    </location>
</feature>
<dbReference type="EMBL" id="LAZR01008859">
    <property type="protein sequence ID" value="KKM76138.1"/>
    <property type="molecule type" value="Genomic_DNA"/>
</dbReference>
<accession>A0A0F9K2A6</accession>
<organism evidence="2">
    <name type="scientific">marine sediment metagenome</name>
    <dbReference type="NCBI Taxonomy" id="412755"/>
    <lineage>
        <taxon>unclassified sequences</taxon>
        <taxon>metagenomes</taxon>
        <taxon>ecological metagenomes</taxon>
    </lineage>
</organism>
<proteinExistence type="predicted"/>
<keyword evidence="1" id="KW-1133">Transmembrane helix</keyword>
<reference evidence="2" key="1">
    <citation type="journal article" date="2015" name="Nature">
        <title>Complex archaea that bridge the gap between prokaryotes and eukaryotes.</title>
        <authorList>
            <person name="Spang A."/>
            <person name="Saw J.H."/>
            <person name="Jorgensen S.L."/>
            <person name="Zaremba-Niedzwiedzka K."/>
            <person name="Martijn J."/>
            <person name="Lind A.E."/>
            <person name="van Eijk R."/>
            <person name="Schleper C."/>
            <person name="Guy L."/>
            <person name="Ettema T.J."/>
        </authorList>
    </citation>
    <scope>NUCLEOTIDE SEQUENCE</scope>
</reference>
<evidence type="ECO:0000256" key="1">
    <source>
        <dbReference type="SAM" id="Phobius"/>
    </source>
</evidence>
<gene>
    <name evidence="2" type="ORF">LCGC14_1383170</name>
</gene>
<dbReference type="AlphaFoldDB" id="A0A0F9K2A6"/>
<feature type="transmembrane region" description="Helical" evidence="1">
    <location>
        <begin position="67"/>
        <end position="90"/>
    </location>
</feature>
<comment type="caution">
    <text evidence="2">The sequence shown here is derived from an EMBL/GenBank/DDBJ whole genome shotgun (WGS) entry which is preliminary data.</text>
</comment>
<keyword evidence="1" id="KW-0472">Membrane</keyword>
<evidence type="ECO:0000313" key="2">
    <source>
        <dbReference type="EMBL" id="KKM76138.1"/>
    </source>
</evidence>
<name>A0A0F9K2A6_9ZZZZ</name>